<reference evidence="1 2" key="1">
    <citation type="submission" date="2016-01" db="EMBL/GenBank/DDBJ databases">
        <title>Genome sequence of the acidophilic iron oxidising Ferrovum strain Z-31.</title>
        <authorList>
            <person name="Poehlein A."/>
            <person name="Ullrich S.R."/>
            <person name="Schloemann M."/>
            <person name="Muehling M."/>
            <person name="Daniel R."/>
        </authorList>
    </citation>
    <scope>NUCLEOTIDE SEQUENCE [LARGE SCALE GENOMIC DNA]</scope>
    <source>
        <strain evidence="1 2">Z-31</strain>
    </source>
</reference>
<keyword evidence="2" id="KW-1185">Reference proteome</keyword>
<dbReference type="PATRIC" id="fig|1789004.3.peg.1013"/>
<accession>A0A149VZD7</accession>
<name>A0A149VZD7_9PROT</name>
<evidence type="ECO:0000313" key="1">
    <source>
        <dbReference type="EMBL" id="KXW58599.1"/>
    </source>
</evidence>
<gene>
    <name evidence="1" type="ORF">FEMY_09980</name>
</gene>
<comment type="caution">
    <text evidence="1">The sequence shown here is derived from an EMBL/GenBank/DDBJ whole genome shotgun (WGS) entry which is preliminary data.</text>
</comment>
<proteinExistence type="predicted"/>
<sequence>MYHKNSLLSKFVESWDEVDSRIIEEFDMMVLLKAYLF</sequence>
<evidence type="ECO:0000313" key="2">
    <source>
        <dbReference type="Proteomes" id="UP000075653"/>
    </source>
</evidence>
<organism evidence="1 2">
    <name type="scientific">Ferrovum myxofaciens</name>
    <dbReference type="NCBI Taxonomy" id="416213"/>
    <lineage>
        <taxon>Bacteria</taxon>
        <taxon>Pseudomonadati</taxon>
        <taxon>Pseudomonadota</taxon>
        <taxon>Betaproteobacteria</taxon>
        <taxon>Ferrovales</taxon>
        <taxon>Ferrovaceae</taxon>
        <taxon>Ferrovum</taxon>
    </lineage>
</organism>
<dbReference type="EMBL" id="LRRD01000013">
    <property type="protein sequence ID" value="KXW58599.1"/>
    <property type="molecule type" value="Genomic_DNA"/>
</dbReference>
<protein>
    <submittedName>
        <fullName evidence="1">Uncharacterized protein</fullName>
    </submittedName>
</protein>
<dbReference type="AlphaFoldDB" id="A0A149VZD7"/>
<dbReference type="Proteomes" id="UP000075653">
    <property type="component" value="Unassembled WGS sequence"/>
</dbReference>